<protein>
    <submittedName>
        <fullName evidence="2">Glyoxalase/Bleomycin resistance protein/Dioxygenase superfamily protein</fullName>
    </submittedName>
</protein>
<sequence length="124" mass="13986">MADRPPAIQGLHAVVLIVKDLEAQKRFYRDVMGLEVEGDYGDAVFFRVGEQKIALFAQGHHREGTQRLEGAAKGISHLEFSIDPQDEPAWDRRLKQAGSHAYRGNYEDADGNLFHFVFATSKEQ</sequence>
<reference evidence="3" key="1">
    <citation type="submission" date="2017-01" db="EMBL/GenBank/DDBJ databases">
        <authorList>
            <person name="Varghese N."/>
            <person name="Submissions S."/>
        </authorList>
    </citation>
    <scope>NUCLEOTIDE SEQUENCE [LARGE SCALE GENOMIC DNA]</scope>
    <source>
        <strain evidence="3">DSM 45196</strain>
    </source>
</reference>
<evidence type="ECO:0000313" key="2">
    <source>
        <dbReference type="EMBL" id="SIS72961.1"/>
    </source>
</evidence>
<dbReference type="InterPro" id="IPR029068">
    <property type="entry name" value="Glyas_Bleomycin-R_OHBP_Dase"/>
</dbReference>
<evidence type="ECO:0000259" key="1">
    <source>
        <dbReference type="PROSITE" id="PS51819"/>
    </source>
</evidence>
<dbReference type="PROSITE" id="PS51819">
    <property type="entry name" value="VOC"/>
    <property type="match status" value="1"/>
</dbReference>
<dbReference type="Pfam" id="PF00903">
    <property type="entry name" value="Glyoxalase"/>
    <property type="match status" value="1"/>
</dbReference>
<dbReference type="SUPFAM" id="SSF54593">
    <property type="entry name" value="Glyoxalase/Bleomycin resistance protein/Dihydroxybiphenyl dioxygenase"/>
    <property type="match status" value="1"/>
</dbReference>
<keyword evidence="3" id="KW-1185">Reference proteome</keyword>
<evidence type="ECO:0000313" key="3">
    <source>
        <dbReference type="Proteomes" id="UP000186795"/>
    </source>
</evidence>
<dbReference type="InterPro" id="IPR004360">
    <property type="entry name" value="Glyas_Fos-R_dOase_dom"/>
</dbReference>
<dbReference type="RefSeq" id="WP_040388439.1">
    <property type="nucleotide sequence ID" value="NZ_CP048103.1"/>
</dbReference>
<gene>
    <name evidence="2" type="ORF">SAMN05421790_104160</name>
</gene>
<feature type="domain" description="VOC" evidence="1">
    <location>
        <begin position="10"/>
        <end position="124"/>
    </location>
</feature>
<proteinExistence type="predicted"/>
<dbReference type="Gene3D" id="3.10.180.10">
    <property type="entry name" value="2,3-Dihydroxybiphenyl 1,2-Dioxygenase, domain 1"/>
    <property type="match status" value="1"/>
</dbReference>
<name>A0A1N7LGR5_9BACL</name>
<dbReference type="AlphaFoldDB" id="A0A1N7LGR5"/>
<dbReference type="OrthoDB" id="9800322at2"/>
<keyword evidence="2" id="KW-0223">Dioxygenase</keyword>
<organism evidence="2 3">
    <name type="scientific">Kroppenstedtia eburnea</name>
    <dbReference type="NCBI Taxonomy" id="714067"/>
    <lineage>
        <taxon>Bacteria</taxon>
        <taxon>Bacillati</taxon>
        <taxon>Bacillota</taxon>
        <taxon>Bacilli</taxon>
        <taxon>Bacillales</taxon>
        <taxon>Thermoactinomycetaceae</taxon>
        <taxon>Kroppenstedtia</taxon>
    </lineage>
</organism>
<dbReference type="EMBL" id="FTOD01000004">
    <property type="protein sequence ID" value="SIS72961.1"/>
    <property type="molecule type" value="Genomic_DNA"/>
</dbReference>
<dbReference type="GO" id="GO:0051213">
    <property type="term" value="F:dioxygenase activity"/>
    <property type="evidence" value="ECO:0007669"/>
    <property type="project" value="UniProtKB-KW"/>
</dbReference>
<keyword evidence="2" id="KW-0560">Oxidoreductase</keyword>
<dbReference type="Proteomes" id="UP000186795">
    <property type="component" value="Unassembled WGS sequence"/>
</dbReference>
<accession>A0A1N7LGR5</accession>
<dbReference type="InterPro" id="IPR037523">
    <property type="entry name" value="VOC_core"/>
</dbReference>